<dbReference type="GO" id="GO:0004197">
    <property type="term" value="F:cysteine-type endopeptidase activity"/>
    <property type="evidence" value="ECO:0007669"/>
    <property type="project" value="InterPro"/>
</dbReference>
<protein>
    <submittedName>
        <fullName evidence="2">Peptidase C14 caspase catalytic subunit p20</fullName>
    </submittedName>
</protein>
<dbReference type="PANTHER" id="PTHR10098:SF108">
    <property type="entry name" value="TETRATRICOPEPTIDE REPEAT PROTEIN 28"/>
    <property type="match status" value="1"/>
</dbReference>
<dbReference type="SUPFAM" id="SSF48452">
    <property type="entry name" value="TPR-like"/>
    <property type="match status" value="2"/>
</dbReference>
<name>A9B8Y0_HERA2</name>
<dbReference type="PANTHER" id="PTHR10098">
    <property type="entry name" value="RAPSYN-RELATED"/>
    <property type="match status" value="1"/>
</dbReference>
<dbReference type="InterPro" id="IPR011600">
    <property type="entry name" value="Pept_C14_caspase"/>
</dbReference>
<dbReference type="Proteomes" id="UP000000787">
    <property type="component" value="Plasmid pHAU01"/>
</dbReference>
<dbReference type="SUPFAM" id="SSF52540">
    <property type="entry name" value="P-loop containing nucleoside triphosphate hydrolases"/>
    <property type="match status" value="1"/>
</dbReference>
<accession>A9B8Y0</accession>
<dbReference type="Pfam" id="PF00656">
    <property type="entry name" value="Peptidase_C14"/>
    <property type="match status" value="1"/>
</dbReference>
<dbReference type="InParanoid" id="A9B8Y0"/>
<dbReference type="InterPro" id="IPR011990">
    <property type="entry name" value="TPR-like_helical_dom_sf"/>
</dbReference>
<geneLocation type="plasmid" evidence="2 3">
    <name>pHAU01</name>
</geneLocation>
<dbReference type="InterPro" id="IPR027417">
    <property type="entry name" value="P-loop_NTPase"/>
</dbReference>
<evidence type="ECO:0000313" key="3">
    <source>
        <dbReference type="Proteomes" id="UP000000787"/>
    </source>
</evidence>
<proteinExistence type="predicted"/>
<dbReference type="Gene3D" id="1.25.40.10">
    <property type="entry name" value="Tetratricopeptide repeat domain"/>
    <property type="match status" value="4"/>
</dbReference>
<dbReference type="EMBL" id="CP000876">
    <property type="protein sequence ID" value="ABX07794.1"/>
    <property type="molecule type" value="Genomic_DNA"/>
</dbReference>
<gene>
    <name evidence="2" type="ordered locus">Haur_5166</name>
</gene>
<feature type="domain" description="Peptidase C14 caspase" evidence="1">
    <location>
        <begin position="13"/>
        <end position="208"/>
    </location>
</feature>
<keyword evidence="2" id="KW-0614">Plasmid</keyword>
<reference evidence="2 3" key="1">
    <citation type="journal article" date="2011" name="Stand. Genomic Sci.">
        <title>Complete genome sequence of the filamentous gliding predatory bacterium Herpetosiphon aurantiacus type strain (114-95(T)).</title>
        <authorList>
            <person name="Kiss H."/>
            <person name="Nett M."/>
            <person name="Domin N."/>
            <person name="Martin K."/>
            <person name="Maresca J.A."/>
            <person name="Copeland A."/>
            <person name="Lapidus A."/>
            <person name="Lucas S."/>
            <person name="Berry K.W."/>
            <person name="Glavina Del Rio T."/>
            <person name="Dalin E."/>
            <person name="Tice H."/>
            <person name="Pitluck S."/>
            <person name="Richardson P."/>
            <person name="Bruce D."/>
            <person name="Goodwin L."/>
            <person name="Han C."/>
            <person name="Detter J.C."/>
            <person name="Schmutz J."/>
            <person name="Brettin T."/>
            <person name="Land M."/>
            <person name="Hauser L."/>
            <person name="Kyrpides N.C."/>
            <person name="Ivanova N."/>
            <person name="Goker M."/>
            <person name="Woyke T."/>
            <person name="Klenk H.P."/>
            <person name="Bryant D.A."/>
        </authorList>
    </citation>
    <scope>NUCLEOTIDE SEQUENCE [LARGE SCALE GENOMIC DNA]</scope>
    <source>
        <strain evidence="3">ATCC 23779 / DSM 785 / 114-95</strain>
        <plasmid evidence="2">pHAU01</plasmid>
    </source>
</reference>
<dbReference type="GO" id="GO:0006508">
    <property type="term" value="P:proteolysis"/>
    <property type="evidence" value="ECO:0007669"/>
    <property type="project" value="InterPro"/>
</dbReference>
<dbReference type="Gene3D" id="3.40.50.1460">
    <property type="match status" value="1"/>
</dbReference>
<sequence length="1494" mass="165560">MILPPRSPLPGLRHAIVIGANGSIASGLAPLIAPEAHDAPRMAAVLASPACGFHVQPFLGDQALMQPIRDAIETQMRAGTIGDSLIIYFSGHGTITQTAEGPDVVLVTTDTTLETIQDDPLICLRVGWLKTVLRGNTQMYPIGHVVVILDCCSSGIIDQLGNQPQMGDMPAFRRMLVSTYTSHPAYEWNRTSLYTYHLLNALEGQAVDSFGAVTMERVHQYCSEKLAGTEQRCGLGGWDYTGRWQFAWYDLQHPKLIHAAHHVESDRLLNLRLEGFVGRVTELADIHEHIAAIRPTGGYVVIKALAGEGKSSIIAKLIQDAGIAQTPHHFIALTTGRTYQLELLHTVVAQLILKHNLSRAFGLGDHVQLLKGEFFRLLDYLSKQGIEETIYLDGLDQLQPDIDGSRDLSFLPPQPPPGIVIVLGSRPDETLIPFKEKGLYCIEYDLRPLGKSDALALWRSVQPGVADDLFHDLYDALKGNALFVRLAADTMRDQSMADTASLIKQIKRNPNDLFGITLGRIKGRSLADWRAIWKPMLAFLLVAQEPLHLDVLGDLLGHDHDTMQDATLVLGGLVSQGIDQRVALHHLLFRDYLAASVFNDREVKRWQQRLADWCAVDLNTIWADDRDPIEQARRVYARHHYVTHLSLAENWPALWQVLDSDDYGEQKTRFDPSTRLYALDLDRGRESAINAGKSIDEHIQNLPRLWKYSLLRTSLTSRVDQWPDEAFEVLAMLGRTHEALERIELISDVMRQIRLWGKVIQWCDEQQQIITLRMRQCLRVIGGNHAALIEIIRIIATIGDIGQALTIAHTVQDNQQQAEAYTTIASIINTTEDSIPLLEQATFLGQAIHNPLLRAHTLATVINAFATVNAIDHALALAYSIDIDRIRTKVLAGIAQTVAARGDQNSAELLIGQAINISDTLKKDSSRSTVLIAIAKAIVATGNVDYALTIINNIDTNGSQELAREHIALTASEYEFFDHAIRLTESISDNWRRNKTFSSIALIAAKKGFFDQAIAITQYTSSYKQVETLAYIAEAAARLNNYDYAKTLSEKVFSVVQTMSDEKHRAEALIILARTAAILKDHNRAIMILKQTLLNKYNQDDRYRDESLRAIADVYITVNDLNQAITIAQTLTRNVDRDSLLSVIAKAFALDGNINQAHIIAGSIKSVWSRSHTVASIAKATAMMGNIEDAVTQAQSIQEVDAQVTALSAISQILSSKGNQQKARSLRKQAIQTSRLITESDSHDKAIMAIAQLYAVSHYFDHAISIIKGINNIWTCTETLISIAQIALTSDKVQEALLIFNQACLIVKSRTSDIVLAEVLSVIGQATARAGFIEQAILITQDIEDHGKKSKTLSIIAQAMAAAGDYKQAQSLVKEAISLTLFITELDDRLEALVAIIVTLAVSGDLGTAIHLAQLIPDLWNRTKALTSILEAHSYNNEVAIDVIQWEWLMGVTNSDMWNLLLLSTPLLKTNLCMGIVLLEGEQWVQEQLIRIAR</sequence>
<organism evidence="2 3">
    <name type="scientific">Herpetosiphon aurantiacus (strain ATCC 23779 / DSM 785 / 114-95)</name>
    <dbReference type="NCBI Taxonomy" id="316274"/>
    <lineage>
        <taxon>Bacteria</taxon>
        <taxon>Bacillati</taxon>
        <taxon>Chloroflexota</taxon>
        <taxon>Chloroflexia</taxon>
        <taxon>Herpetosiphonales</taxon>
        <taxon>Herpetosiphonaceae</taxon>
        <taxon>Herpetosiphon</taxon>
    </lineage>
</organism>
<dbReference type="BioCyc" id="HAUR316274:GHYA-5228-MONOMER"/>
<dbReference type="KEGG" id="hau:Haur_5166"/>
<keyword evidence="3" id="KW-1185">Reference proteome</keyword>
<evidence type="ECO:0000259" key="1">
    <source>
        <dbReference type="Pfam" id="PF00656"/>
    </source>
</evidence>
<dbReference type="HOGENOM" id="CLU_003004_0_0_0"/>
<evidence type="ECO:0000313" key="2">
    <source>
        <dbReference type="EMBL" id="ABX07794.1"/>
    </source>
</evidence>